<comment type="similarity">
    <text evidence="1">Belongs to the Gfa family.</text>
</comment>
<organism evidence="6 7">
    <name type="scientific">Caenibius tardaugens NBRC 16725</name>
    <dbReference type="NCBI Taxonomy" id="1219035"/>
    <lineage>
        <taxon>Bacteria</taxon>
        <taxon>Pseudomonadati</taxon>
        <taxon>Pseudomonadota</taxon>
        <taxon>Alphaproteobacteria</taxon>
        <taxon>Sphingomonadales</taxon>
        <taxon>Erythrobacteraceae</taxon>
        <taxon>Caenibius</taxon>
    </lineage>
</organism>
<dbReference type="PANTHER" id="PTHR33337:SF40">
    <property type="entry name" value="CENP-V_GFA DOMAIN-CONTAINING PROTEIN-RELATED"/>
    <property type="match status" value="1"/>
</dbReference>
<keyword evidence="2" id="KW-0479">Metal-binding</keyword>
<evidence type="ECO:0000256" key="4">
    <source>
        <dbReference type="ARBA" id="ARBA00023239"/>
    </source>
</evidence>
<dbReference type="Gene3D" id="3.90.1590.10">
    <property type="entry name" value="glutathione-dependent formaldehyde- activating enzyme (gfa)"/>
    <property type="match status" value="1"/>
</dbReference>
<dbReference type="RefSeq" id="WP_021691553.1">
    <property type="nucleotide sequence ID" value="NZ_BASZ01000011.1"/>
</dbReference>
<dbReference type="AlphaFoldDB" id="U2YP95"/>
<dbReference type="Pfam" id="PF04828">
    <property type="entry name" value="GFA"/>
    <property type="match status" value="1"/>
</dbReference>
<dbReference type="Proteomes" id="UP000016568">
    <property type="component" value="Unassembled WGS sequence"/>
</dbReference>
<dbReference type="PROSITE" id="PS51891">
    <property type="entry name" value="CENP_V_GFA"/>
    <property type="match status" value="1"/>
</dbReference>
<gene>
    <name evidence="6" type="ORF">NT2_11_00430</name>
</gene>
<evidence type="ECO:0000256" key="2">
    <source>
        <dbReference type="ARBA" id="ARBA00022723"/>
    </source>
</evidence>
<dbReference type="OrthoDB" id="7186766at2"/>
<dbReference type="eggNOG" id="COG3791">
    <property type="taxonomic scope" value="Bacteria"/>
</dbReference>
<dbReference type="EMBL" id="BASZ01000011">
    <property type="protein sequence ID" value="GAD50735.1"/>
    <property type="molecule type" value="Genomic_DNA"/>
</dbReference>
<dbReference type="InterPro" id="IPR011057">
    <property type="entry name" value="Mss4-like_sf"/>
</dbReference>
<dbReference type="PANTHER" id="PTHR33337">
    <property type="entry name" value="GFA DOMAIN-CONTAINING PROTEIN"/>
    <property type="match status" value="1"/>
</dbReference>
<reference evidence="6 7" key="1">
    <citation type="submission" date="2013-09" db="EMBL/GenBank/DDBJ databases">
        <title>Whole genome shotgun sequence of Novosphingobium tardaugens NBRC 16725.</title>
        <authorList>
            <person name="Isaki S."/>
            <person name="Hosoyama A."/>
            <person name="Tsuchikane K."/>
            <person name="Katsumata H."/>
            <person name="Ando Y."/>
            <person name="Yamazaki S."/>
            <person name="Fujita N."/>
        </authorList>
    </citation>
    <scope>NUCLEOTIDE SEQUENCE [LARGE SCALE GENOMIC DNA]</scope>
    <source>
        <strain evidence="6 7">NBRC 16725</strain>
    </source>
</reference>
<keyword evidence="7" id="KW-1185">Reference proteome</keyword>
<comment type="caution">
    <text evidence="6">The sequence shown here is derived from an EMBL/GenBank/DDBJ whole genome shotgun (WGS) entry which is preliminary data.</text>
</comment>
<keyword evidence="3" id="KW-0862">Zinc</keyword>
<evidence type="ECO:0000259" key="5">
    <source>
        <dbReference type="PROSITE" id="PS51891"/>
    </source>
</evidence>
<evidence type="ECO:0000313" key="6">
    <source>
        <dbReference type="EMBL" id="GAD50735.1"/>
    </source>
</evidence>
<evidence type="ECO:0000313" key="7">
    <source>
        <dbReference type="Proteomes" id="UP000016568"/>
    </source>
</evidence>
<dbReference type="InterPro" id="IPR006913">
    <property type="entry name" value="CENP-V/GFA"/>
</dbReference>
<dbReference type="GO" id="GO:0016846">
    <property type="term" value="F:carbon-sulfur lyase activity"/>
    <property type="evidence" value="ECO:0007669"/>
    <property type="project" value="InterPro"/>
</dbReference>
<evidence type="ECO:0000256" key="1">
    <source>
        <dbReference type="ARBA" id="ARBA00005495"/>
    </source>
</evidence>
<feature type="domain" description="CENP-V/GFA" evidence="5">
    <location>
        <begin position="8"/>
        <end position="130"/>
    </location>
</feature>
<dbReference type="KEGG" id="ntd:EGO55_06780"/>
<evidence type="ECO:0000256" key="3">
    <source>
        <dbReference type="ARBA" id="ARBA00022833"/>
    </source>
</evidence>
<protein>
    <recommendedName>
        <fullName evidence="5">CENP-V/GFA domain-containing protein</fullName>
    </recommendedName>
</protein>
<keyword evidence="4" id="KW-0456">Lyase</keyword>
<sequence>MTDAPAIRHGGCLCGAVRYEADWPPEALVLCHCTHCQKQAGSALSVVAALRRDALRIHGTLKTYEDRGTSGQPVWRKFCPECGSPVVTDTPAVEAQGMIFLKAGTLDETADLAPTLHYWTQSAQGWFPFDGQIACQKTQ</sequence>
<proteinExistence type="inferred from homology"/>
<accession>U2YP95</accession>
<name>U2YP95_9SPHN</name>
<dbReference type="SUPFAM" id="SSF51316">
    <property type="entry name" value="Mss4-like"/>
    <property type="match status" value="1"/>
</dbReference>
<dbReference type="GO" id="GO:0046872">
    <property type="term" value="F:metal ion binding"/>
    <property type="evidence" value="ECO:0007669"/>
    <property type="project" value="UniProtKB-KW"/>
</dbReference>